<comment type="catalytic activity">
    <reaction evidence="7">
        <text>tRNA(Glu) + L-glutamate + ATP = L-glutamyl-tRNA(Glu) + AMP + diphosphate</text>
        <dbReference type="Rhea" id="RHEA:23540"/>
        <dbReference type="Rhea" id="RHEA-COMP:9663"/>
        <dbReference type="Rhea" id="RHEA-COMP:9680"/>
        <dbReference type="ChEBI" id="CHEBI:29985"/>
        <dbReference type="ChEBI" id="CHEBI:30616"/>
        <dbReference type="ChEBI" id="CHEBI:33019"/>
        <dbReference type="ChEBI" id="CHEBI:78442"/>
        <dbReference type="ChEBI" id="CHEBI:78520"/>
        <dbReference type="ChEBI" id="CHEBI:456215"/>
        <dbReference type="EC" id="6.1.1.17"/>
    </reaction>
</comment>
<dbReference type="GO" id="GO:0005829">
    <property type="term" value="C:cytosol"/>
    <property type="evidence" value="ECO:0007669"/>
    <property type="project" value="TreeGrafter"/>
</dbReference>
<evidence type="ECO:0000256" key="4">
    <source>
        <dbReference type="ARBA" id="ARBA00022840"/>
    </source>
</evidence>
<dbReference type="PANTHER" id="PTHR43311:SF2">
    <property type="entry name" value="GLUTAMATE--TRNA LIGASE, MITOCHONDRIAL-RELATED"/>
    <property type="match status" value="1"/>
</dbReference>
<dbReference type="AlphaFoldDB" id="A0A2M6WF42"/>
<name>A0A2M6WF42_9BACT</name>
<dbReference type="InterPro" id="IPR020751">
    <property type="entry name" value="aa-tRNA-synth_I_codon-bd_sub2"/>
</dbReference>
<protein>
    <recommendedName>
        <fullName evidence="7">Glutamate--tRNA ligase</fullName>
        <ecNumber evidence="7">6.1.1.17</ecNumber>
    </recommendedName>
    <alternativeName>
        <fullName evidence="7">Glutamyl-tRNA synthetase</fullName>
        <shortName evidence="7">GluRS</shortName>
    </alternativeName>
</protein>
<dbReference type="PROSITE" id="PS00178">
    <property type="entry name" value="AA_TRNA_LIGASE_I"/>
    <property type="match status" value="1"/>
</dbReference>
<dbReference type="CDD" id="cd00808">
    <property type="entry name" value="GluRS_core"/>
    <property type="match status" value="1"/>
</dbReference>
<dbReference type="InterPro" id="IPR014729">
    <property type="entry name" value="Rossmann-like_a/b/a_fold"/>
</dbReference>
<proteinExistence type="inferred from homology"/>
<dbReference type="InterPro" id="IPR020058">
    <property type="entry name" value="Glu/Gln-tRNA-synth_Ib_cat-dom"/>
</dbReference>
<dbReference type="Pfam" id="PF19269">
    <property type="entry name" value="Anticodon_2"/>
    <property type="match status" value="1"/>
</dbReference>
<keyword evidence="7" id="KW-0963">Cytoplasm</keyword>
<evidence type="ECO:0000259" key="8">
    <source>
        <dbReference type="Pfam" id="PF00749"/>
    </source>
</evidence>
<comment type="subunit">
    <text evidence="7">Monomer.</text>
</comment>
<dbReference type="InterPro" id="IPR004527">
    <property type="entry name" value="Glu-tRNA-ligase_bac/mito"/>
</dbReference>
<gene>
    <name evidence="7 10" type="primary">gltX</name>
    <name evidence="10" type="ORF">COU17_00140</name>
</gene>
<evidence type="ECO:0000256" key="5">
    <source>
        <dbReference type="ARBA" id="ARBA00022917"/>
    </source>
</evidence>
<accession>A0A2M6WF42</accession>
<comment type="similarity">
    <text evidence="1 7">Belongs to the class-I aminoacyl-tRNA synthetase family. Glutamate--tRNA ligase type 1 subfamily.</text>
</comment>
<dbReference type="GO" id="GO:0004818">
    <property type="term" value="F:glutamate-tRNA ligase activity"/>
    <property type="evidence" value="ECO:0007669"/>
    <property type="project" value="UniProtKB-UniRule"/>
</dbReference>
<comment type="caution">
    <text evidence="7">Lacks conserved residue(s) required for the propagation of feature annotation.</text>
</comment>
<comment type="caution">
    <text evidence="10">The sequence shown here is derived from an EMBL/GenBank/DDBJ whole genome shotgun (WGS) entry which is preliminary data.</text>
</comment>
<evidence type="ECO:0000259" key="9">
    <source>
        <dbReference type="Pfam" id="PF19269"/>
    </source>
</evidence>
<dbReference type="SUPFAM" id="SSF52374">
    <property type="entry name" value="Nucleotidylyl transferase"/>
    <property type="match status" value="1"/>
</dbReference>
<feature type="domain" description="Glutamyl/glutaminyl-tRNA synthetase class Ib catalytic" evidence="8">
    <location>
        <begin position="114"/>
        <end position="288"/>
    </location>
</feature>
<comment type="function">
    <text evidence="7">Catalyzes the attachment of glutamate to tRNA(Glu) in a two-step reaction: glutamate is first activated by ATP to form Glu-AMP and then transferred to the acceptor end of tRNA(Glu).</text>
</comment>
<organism evidence="10 11">
    <name type="scientific">Candidatus Kaiserbacteria bacterium CG10_big_fil_rev_8_21_14_0_10_49_17</name>
    <dbReference type="NCBI Taxonomy" id="1974609"/>
    <lineage>
        <taxon>Bacteria</taxon>
        <taxon>Candidatus Kaiseribacteriota</taxon>
    </lineage>
</organism>
<dbReference type="Proteomes" id="UP000228809">
    <property type="component" value="Unassembled WGS sequence"/>
</dbReference>
<dbReference type="InterPro" id="IPR049940">
    <property type="entry name" value="GluQ/Sye"/>
</dbReference>
<dbReference type="GO" id="GO:0000049">
    <property type="term" value="F:tRNA binding"/>
    <property type="evidence" value="ECO:0007669"/>
    <property type="project" value="InterPro"/>
</dbReference>
<evidence type="ECO:0000313" key="10">
    <source>
        <dbReference type="EMBL" id="PIT91386.1"/>
    </source>
</evidence>
<evidence type="ECO:0000256" key="7">
    <source>
        <dbReference type="HAMAP-Rule" id="MF_00022"/>
    </source>
</evidence>
<dbReference type="InterPro" id="IPR033910">
    <property type="entry name" value="GluRS_core"/>
</dbReference>
<feature type="domain" description="Glutamyl/glutaminyl-tRNA synthetase class Ib catalytic" evidence="8">
    <location>
        <begin position="14"/>
        <end position="111"/>
    </location>
</feature>
<feature type="binding site" evidence="7">
    <location>
        <position position="222"/>
    </location>
    <ligand>
        <name>ATP</name>
        <dbReference type="ChEBI" id="CHEBI:30616"/>
    </ligand>
</feature>
<dbReference type="Pfam" id="PF00749">
    <property type="entry name" value="tRNA-synt_1c"/>
    <property type="match status" value="2"/>
</dbReference>
<keyword evidence="4 7" id="KW-0067">ATP-binding</keyword>
<dbReference type="SUPFAM" id="SSF48163">
    <property type="entry name" value="An anticodon-binding domain of class I aminoacyl-tRNA synthetases"/>
    <property type="match status" value="1"/>
</dbReference>
<evidence type="ECO:0000313" key="11">
    <source>
        <dbReference type="Proteomes" id="UP000228809"/>
    </source>
</evidence>
<dbReference type="HAMAP" id="MF_00022">
    <property type="entry name" value="Glu_tRNA_synth_type1"/>
    <property type="match status" value="1"/>
</dbReference>
<keyword evidence="2 7" id="KW-0436">Ligase</keyword>
<keyword evidence="3 7" id="KW-0547">Nucleotide-binding</keyword>
<dbReference type="GO" id="GO:0008270">
    <property type="term" value="F:zinc ion binding"/>
    <property type="evidence" value="ECO:0007669"/>
    <property type="project" value="InterPro"/>
</dbReference>
<evidence type="ECO:0000256" key="2">
    <source>
        <dbReference type="ARBA" id="ARBA00022598"/>
    </source>
</evidence>
<comment type="subcellular location">
    <subcellularLocation>
        <location evidence="7">Cytoplasm</location>
    </subcellularLocation>
</comment>
<dbReference type="InterPro" id="IPR001412">
    <property type="entry name" value="aa-tRNA-synth_I_CS"/>
</dbReference>
<evidence type="ECO:0000256" key="1">
    <source>
        <dbReference type="ARBA" id="ARBA00007894"/>
    </source>
</evidence>
<evidence type="ECO:0000256" key="3">
    <source>
        <dbReference type="ARBA" id="ARBA00022741"/>
    </source>
</evidence>
<dbReference type="PANTHER" id="PTHR43311">
    <property type="entry name" value="GLUTAMATE--TRNA LIGASE"/>
    <property type="match status" value="1"/>
</dbReference>
<dbReference type="EMBL" id="PFBJ01000003">
    <property type="protein sequence ID" value="PIT91386.1"/>
    <property type="molecule type" value="Genomic_DNA"/>
</dbReference>
<dbReference type="EC" id="6.1.1.17" evidence="7"/>
<reference evidence="11" key="1">
    <citation type="submission" date="2017-09" db="EMBL/GenBank/DDBJ databases">
        <title>Depth-based differentiation of microbial function through sediment-hosted aquifers and enrichment of novel symbionts in the deep terrestrial subsurface.</title>
        <authorList>
            <person name="Probst A.J."/>
            <person name="Ladd B."/>
            <person name="Jarett J.K."/>
            <person name="Geller-Mcgrath D.E."/>
            <person name="Sieber C.M.K."/>
            <person name="Emerson J.B."/>
            <person name="Anantharaman K."/>
            <person name="Thomas B.C."/>
            <person name="Malmstrom R."/>
            <person name="Stieglmeier M."/>
            <person name="Klingl A."/>
            <person name="Woyke T."/>
            <person name="Ryan C.M."/>
            <person name="Banfield J.F."/>
        </authorList>
    </citation>
    <scope>NUCLEOTIDE SEQUENCE [LARGE SCALE GENOMIC DNA]</scope>
</reference>
<dbReference type="NCBIfam" id="TIGR00464">
    <property type="entry name" value="gltX_bact"/>
    <property type="match status" value="1"/>
</dbReference>
<dbReference type="InterPro" id="IPR008925">
    <property type="entry name" value="aa_tRNA-synth_I_cd-bd_sf"/>
</dbReference>
<evidence type="ECO:0000256" key="6">
    <source>
        <dbReference type="ARBA" id="ARBA00023146"/>
    </source>
</evidence>
<feature type="domain" description="Aminoacyl-tRNA synthetase class I anticodon-binding" evidence="9">
    <location>
        <begin position="310"/>
        <end position="442"/>
    </location>
</feature>
<dbReference type="PRINTS" id="PR00987">
    <property type="entry name" value="TRNASYNTHGLU"/>
</dbReference>
<keyword evidence="6 7" id="KW-0030">Aminoacyl-tRNA synthetase</keyword>
<dbReference type="GO" id="GO:0005524">
    <property type="term" value="F:ATP binding"/>
    <property type="evidence" value="ECO:0007669"/>
    <property type="project" value="UniProtKB-UniRule"/>
</dbReference>
<dbReference type="Gene3D" id="1.10.10.350">
    <property type="match status" value="1"/>
</dbReference>
<sequence>MISFRKIFGMGGHVVTRIAPSPTGALHIGTARSALFNYLYAKKYNGRFILRIEDTDRKRSRKEYEKDILSGLAWLNLTYDELYRQSERTAIYAPYIKQLLRENKAFVSKEKSTHDSSVEVEVIRLRNPGKHITFFDEIRGEVTFDTRELGDFVIARSNTEPLYHLAVVIDDHEMGVTHIIRGEDHISNTPRQILIQEALGISRPVYAHIPLILASDRSKLSKRKGGAEVAEYREKGYLPAALVNYLALLGWNPGTEREIFSLDELVDSFSLSHVQKSGAIFSEEKLQWFNREHFRRLSSSEKVNLLSTVFDGKKTEEIVHIVPIIDERFDGLQNLAHAVRDGEYEYFFSAPSVDENVLPGKSGTLEDARGHLQKLVQLLESTSDFSAEGVKDTVWEYASEKGRGEVLWPMRYALSGKEKSPDPFTIASIIGKEETLKRLRRAAAL</sequence>
<keyword evidence="5 7" id="KW-0648">Protein biosynthesis</keyword>
<dbReference type="InterPro" id="IPR000924">
    <property type="entry name" value="Glu/Gln-tRNA-synth"/>
</dbReference>
<feature type="short sequence motif" description="'KMSKS' region" evidence="7">
    <location>
        <begin position="219"/>
        <end position="223"/>
    </location>
</feature>
<dbReference type="GO" id="GO:0006424">
    <property type="term" value="P:glutamyl-tRNA aminoacylation"/>
    <property type="evidence" value="ECO:0007669"/>
    <property type="project" value="UniProtKB-UniRule"/>
</dbReference>
<feature type="short sequence motif" description="'HIGH' region" evidence="7">
    <location>
        <begin position="20"/>
        <end position="30"/>
    </location>
</feature>
<dbReference type="InterPro" id="IPR045462">
    <property type="entry name" value="aa-tRNA-synth_I_cd-bd"/>
</dbReference>
<dbReference type="Gene3D" id="3.40.50.620">
    <property type="entry name" value="HUPs"/>
    <property type="match status" value="2"/>
</dbReference>